<feature type="disulfide bond" evidence="4">
    <location>
        <begin position="1459"/>
        <end position="1523"/>
    </location>
</feature>
<comment type="caution">
    <text evidence="4">Lacks conserved residue(s) required for the propagation of feature annotation.</text>
</comment>
<feature type="domain" description="SRCR" evidence="7">
    <location>
        <begin position="984"/>
        <end position="1084"/>
    </location>
</feature>
<feature type="disulfide bond" evidence="4">
    <location>
        <begin position="1262"/>
        <end position="1272"/>
    </location>
</feature>
<feature type="disulfide bond" evidence="4">
    <location>
        <begin position="904"/>
        <end position="968"/>
    </location>
</feature>
<feature type="disulfide bond" evidence="4">
    <location>
        <begin position="281"/>
        <end position="291"/>
    </location>
</feature>
<feature type="disulfide bond" evidence="4">
    <location>
        <begin position="663"/>
        <end position="727"/>
    </location>
</feature>
<evidence type="ECO:0000256" key="6">
    <source>
        <dbReference type="SAM" id="Phobius"/>
    </source>
</evidence>
<feature type="disulfide bond" evidence="4">
    <location>
        <begin position="707"/>
        <end position="717"/>
    </location>
</feature>
<feature type="disulfide bond" evidence="4">
    <location>
        <begin position="1053"/>
        <end position="1063"/>
    </location>
</feature>
<feature type="domain" description="SRCR" evidence="7">
    <location>
        <begin position="426"/>
        <end position="529"/>
    </location>
</feature>
<dbReference type="PRINTS" id="PR00258">
    <property type="entry name" value="SPERACTRCPTR"/>
</dbReference>
<feature type="domain" description="SRCR" evidence="7">
    <location>
        <begin position="1"/>
        <end position="101"/>
    </location>
</feature>
<name>A0ABM4SAE3_BOSIN</name>
<feature type="region of interest" description="Disordered" evidence="5">
    <location>
        <begin position="1865"/>
        <end position="1890"/>
    </location>
</feature>
<feature type="domain" description="SRCR" evidence="7">
    <location>
        <begin position="1192"/>
        <end position="1293"/>
    </location>
</feature>
<dbReference type="PROSITE" id="PS50287">
    <property type="entry name" value="SRCR_2"/>
    <property type="match status" value="15"/>
</dbReference>
<reference evidence="9" key="1">
    <citation type="submission" date="2025-08" db="UniProtKB">
        <authorList>
            <consortium name="RefSeq"/>
        </authorList>
    </citation>
    <scope>IDENTIFICATION</scope>
    <source>
        <tissue evidence="9">Blood</tissue>
    </source>
</reference>
<feature type="disulfide bond" evidence="4">
    <location>
        <begin position="1009"/>
        <end position="1073"/>
    </location>
</feature>
<keyword evidence="2" id="KW-0677">Repeat</keyword>
<feature type="disulfide bond" evidence="4">
    <location>
        <begin position="495"/>
        <end position="505"/>
    </location>
</feature>
<evidence type="ECO:0000256" key="4">
    <source>
        <dbReference type="PROSITE-ProRule" id="PRU00196"/>
    </source>
</evidence>
<feature type="disulfide bond" evidence="4">
    <location>
        <begin position="812"/>
        <end position="873"/>
    </location>
</feature>
<accession>A0ABM4SAE3</accession>
<feature type="compositionally biased region" description="Acidic residues" evidence="5">
    <location>
        <begin position="1880"/>
        <end position="1890"/>
    </location>
</feature>
<feature type="disulfide bond" evidence="4">
    <location>
        <begin position="917"/>
        <end position="978"/>
    </location>
</feature>
<feature type="disulfide bond" evidence="4">
    <location>
        <begin position="676"/>
        <end position="737"/>
    </location>
</feature>
<evidence type="ECO:0000313" key="9">
    <source>
        <dbReference type="RefSeq" id="XP_070644768.1"/>
    </source>
</evidence>
<keyword evidence="1" id="KW-0732">Signal</keyword>
<feature type="domain" description="SRCR" evidence="7">
    <location>
        <begin position="319"/>
        <end position="422"/>
    </location>
</feature>
<feature type="disulfide bond" evidence="4">
    <location>
        <begin position="843"/>
        <end position="853"/>
    </location>
</feature>
<gene>
    <name evidence="9" type="primary">LOC109559717</name>
</gene>
<feature type="domain" description="SRCR" evidence="7">
    <location>
        <begin position="1553"/>
        <end position="1653"/>
    </location>
</feature>
<feature type="domain" description="SRCR" evidence="7">
    <location>
        <begin position="774"/>
        <end position="874"/>
    </location>
</feature>
<dbReference type="PROSITE" id="PS00420">
    <property type="entry name" value="SRCR_1"/>
    <property type="match status" value="2"/>
</dbReference>
<keyword evidence="3 4" id="KW-1015">Disulfide bond</keyword>
<feature type="domain" description="SRCR" evidence="7">
    <location>
        <begin position="105"/>
        <end position="208"/>
    </location>
</feature>
<feature type="domain" description="SRCR" evidence="7">
    <location>
        <begin position="637"/>
        <end position="738"/>
    </location>
</feature>
<dbReference type="PANTHER" id="PTHR19331:SF468">
    <property type="entry name" value="SCAVENGER RECEPTOR CYSTEINE-RICH TYPE 1 PROTEIN M160"/>
    <property type="match status" value="1"/>
</dbReference>
<feature type="disulfide bond" evidence="4">
    <location>
        <begin position="948"/>
        <end position="958"/>
    </location>
</feature>
<dbReference type="Gene3D" id="3.10.250.10">
    <property type="entry name" value="SRCR-like domain"/>
    <property type="match status" value="15"/>
</dbReference>
<feature type="disulfide bond" evidence="4">
    <location>
        <begin position="388"/>
        <end position="398"/>
    </location>
</feature>
<feature type="domain" description="SRCR" evidence="7">
    <location>
        <begin position="212"/>
        <end position="315"/>
    </location>
</feature>
<feature type="disulfide bond" evidence="4">
    <location>
        <begin position="1367"/>
        <end position="1428"/>
    </location>
</feature>
<feature type="domain" description="SRCR" evidence="7">
    <location>
        <begin position="1434"/>
        <end position="1534"/>
    </location>
</feature>
<organism evidence="8 9">
    <name type="scientific">Bos indicus</name>
    <name type="common">Zebu</name>
    <dbReference type="NCBI Taxonomy" id="9915"/>
    <lineage>
        <taxon>Eukaryota</taxon>
        <taxon>Metazoa</taxon>
        <taxon>Chordata</taxon>
        <taxon>Craniata</taxon>
        <taxon>Vertebrata</taxon>
        <taxon>Euteleostomi</taxon>
        <taxon>Mammalia</taxon>
        <taxon>Eutheria</taxon>
        <taxon>Laurasiatheria</taxon>
        <taxon>Artiodactyla</taxon>
        <taxon>Ruminantia</taxon>
        <taxon>Pecora</taxon>
        <taxon>Bovidae</taxon>
        <taxon>Bovinae</taxon>
        <taxon>Bos</taxon>
    </lineage>
</organism>
<dbReference type="Proteomes" id="UP001652663">
    <property type="component" value="Chromosome 5"/>
</dbReference>
<feature type="disulfide bond" evidence="4">
    <location>
        <begin position="174"/>
        <end position="184"/>
    </location>
</feature>
<feature type="disulfide bond" evidence="4">
    <location>
        <begin position="1472"/>
        <end position="1533"/>
    </location>
</feature>
<keyword evidence="6" id="KW-0812">Transmembrane</keyword>
<dbReference type="PANTHER" id="PTHR19331">
    <property type="entry name" value="SCAVENGER RECEPTOR DOMAIN-CONTAINING"/>
    <property type="match status" value="1"/>
</dbReference>
<evidence type="ECO:0000256" key="3">
    <source>
        <dbReference type="ARBA" id="ARBA00023157"/>
    </source>
</evidence>
<feature type="disulfide bond" evidence="4">
    <location>
        <begin position="1503"/>
        <end position="1513"/>
    </location>
</feature>
<dbReference type="GeneID" id="109559717"/>
<feature type="disulfide bond" evidence="4">
    <location>
        <begin position="1218"/>
        <end position="1282"/>
    </location>
</feature>
<sequence>MGGAHRCEGRVEVKHQGEWGTVNDHNWNLEEAAVVCRQLGCGTAIDAPRGAHFGPGIGPIWFQYIYCKGTESVLTACTYPVLKDYRPEGLSHDQDVRAVCSPLELRLMDGDHRCEGRVEVKHQGEWGTVNDYNWNMEEAHVVCRQLRCGAAVDAPKGAKFGPGTGPIWFHYIYCKGSESTVSECSYPIVKDHGPEGHSHDKDAGAVCSVLEVRLKDGAHRCEGRVEVKYQGKWGTVNDHNWSMEAAAVVCRQLGCGAAINAPRGGHFGAAIGPIWFQYIYCNGTESLIMECNYPTLKDRHPEGLSHDQDAGAVCSDLEVRLKDGAHRCEGRVEVKYQGEWGTMNDHSWSLEEAAVVCRQLECGAAINASRGAHFGPGIGPIWFHYTYCNGQESVIMACTYPVLKDYRPEGLSHDGDAGVVCSALELRLKDGSHSCEGRVEVKHQGEWGTVNDLNWSLEEAAVVCRHLGCGSAVDAPKRAKFGPGNGPIWFHYIHCKGPESAITECSYSTVEDHHPKGHSHDNDAGASCSGFVRLVEGDGPCLGRVEVHSGEHWTPVSDGNFALPIAQVICAELGCGKAVSVLGHLPFRKSNGWVWAEEFRCKGEERKLQFCPRVPCPGGTCHHSGASYLLLPGYSEVRLMTNGSSQCEGQVEMNISGQWRALCASHWTLANANIVCRQLGCGVALSTHRGSHFMEGGDQISAVRFHCSRAESFLWSCPVTVLGGPDCSHGNTASVTCSGNYTQALLHCKNCVSITTDSAASEESAPYCSDSRQLRLVHGGGPCARRVEILDQGSWGTICDDGWDLDDARVVCRQLGSGDALNATRSAHFGAGSGPIWLDDVNCAGNESLVWRCPSRGWGRQYCRHKQDAGVICSEFLALRMVSRDQQCAGWLEVFYNGTRGSVCHRPMEDITVSVICSQLGCGNKGTLNTFVDLREGSRPRWVDGIQCRKTDTSLWQCPSDPWKYTSCSPYQEAYISCADREKLRLKGGDSECSGRVEVWHSGSWGTVCNDSWSLAEAEVVCQQLGCGPALEAVRAAVFGPGSGSIWLDEVRCRGQESSLWDCAAEPWGRADCKHEEDAGVRCSGFVRLAGGARPCSGRVEVHSEQDWIPVSDRNFALPTAQVICAELGCGKAVSVLGHVPFRESDGQVWAEEFRCEGKEPELWSCPRMPCPGGTCHHSGAAQVVCSAYSEVRLMTNGSFQCEGQVEMNISGQWRALCASHWTLANANVVCHQLGCGVAISTPRGPHFMEGGDQISTVRFHCLGVESFLWECPVTALGVPDCSHGNTASVICSGNQTQVLPQCKYPVSEPVASASPEESAPYCSDSRQLRLVDAGGPCAGRVEILDQGSWGTICDDGWDLDDARVVCRQLGCGEALYATRSAHFGAGSGPIWLDDLNCTGKESHVWRCPSRGWGQHDCRHKQDAGVICSDFLAVRMVRKDQECAGWLEVFYNGTWGSICRSPMEDITVSMICRQLDCGNSGSLTTSVALREGSRPRWVDRIRCQKTDTSLWQCPSDPWNYNSCYPKDEAYISCAGGKHKSCPTAAPCTDREKLRLRGGDSECSGRVEVWHSGSWGTVCDDSWSLAEAEVVCQQLGCGPALEAVPAATFGPGNGSIWLDEVRCGGRESSLWDCAAEPWGQSDCKHEEDAGVRCSAPDPGIPSLPMIICIILGALLFMVLIILGIQLHRWRAEHQELSDFEAAVDEAVYQEIDDIIKPGKKDLLDSQGNLSDDSATKLPYYTGDDGEDEDPDSVSDPLRQRINTTGNGYDDVDELPVPVNLFFPGMNENNFSPEDRGGARYSQTKPPGQNINTIGNGYDDVDELPVPINPFFPGMNENNFFPDDRGGARYSQTGMSLKSLRETVDSGVEEKESSLVLRQEEPGYDDVELSTM</sequence>
<feature type="domain" description="SRCR" evidence="7">
    <location>
        <begin position="879"/>
        <end position="979"/>
    </location>
</feature>
<feature type="disulfide bond" evidence="4">
    <location>
        <begin position="67"/>
        <end position="77"/>
    </location>
</feature>
<feature type="disulfide bond" evidence="4">
    <location>
        <begin position="1125"/>
        <end position="1186"/>
    </location>
</feature>
<evidence type="ECO:0000313" key="8">
    <source>
        <dbReference type="Proteomes" id="UP001652663"/>
    </source>
</evidence>
<feature type="disulfide bond" evidence="4">
    <location>
        <begin position="1022"/>
        <end position="1083"/>
    </location>
</feature>
<dbReference type="Pfam" id="PF00530">
    <property type="entry name" value="SRCR"/>
    <property type="match status" value="15"/>
</dbReference>
<feature type="domain" description="SRCR" evidence="7">
    <location>
        <begin position="1329"/>
        <end position="1429"/>
    </location>
</feature>
<feature type="domain" description="SRCR" evidence="7">
    <location>
        <begin position="532"/>
        <end position="632"/>
    </location>
</feature>
<feature type="region of interest" description="Disordered" evidence="5">
    <location>
        <begin position="1723"/>
        <end position="1768"/>
    </location>
</feature>
<keyword evidence="8" id="KW-1185">Reference proteome</keyword>
<proteinExistence type="predicted"/>
<dbReference type="SUPFAM" id="SSF56487">
    <property type="entry name" value="SRCR-like"/>
    <property type="match status" value="15"/>
</dbReference>
<dbReference type="RefSeq" id="XP_070644768.1">
    <property type="nucleotide sequence ID" value="XM_070788667.1"/>
</dbReference>
<feature type="disulfide bond" evidence="4">
    <location>
        <begin position="1354"/>
        <end position="1418"/>
    </location>
</feature>
<feature type="disulfide bond" evidence="4">
    <location>
        <begin position="799"/>
        <end position="863"/>
    </location>
</feature>
<dbReference type="InterPro" id="IPR001190">
    <property type="entry name" value="SRCR"/>
</dbReference>
<feature type="disulfide bond" evidence="4">
    <location>
        <begin position="1622"/>
        <end position="1632"/>
    </location>
</feature>
<feature type="disulfide bond" evidence="4">
    <location>
        <begin position="1156"/>
        <end position="1166"/>
    </location>
</feature>
<feature type="disulfide bond" evidence="4">
    <location>
        <begin position="1578"/>
        <end position="1642"/>
    </location>
</feature>
<feature type="domain" description="SRCR" evidence="7">
    <location>
        <begin position="1087"/>
        <end position="1187"/>
    </location>
</feature>
<evidence type="ECO:0000256" key="2">
    <source>
        <dbReference type="ARBA" id="ARBA00022737"/>
    </source>
</evidence>
<feature type="disulfide bond" evidence="4">
    <location>
        <begin position="1591"/>
        <end position="1652"/>
    </location>
</feature>
<feature type="compositionally biased region" description="Basic and acidic residues" evidence="5">
    <location>
        <begin position="1865"/>
        <end position="1879"/>
    </location>
</feature>
<dbReference type="SMART" id="SM00202">
    <property type="entry name" value="SR"/>
    <property type="match status" value="15"/>
</dbReference>
<evidence type="ECO:0000256" key="1">
    <source>
        <dbReference type="ARBA" id="ARBA00022729"/>
    </source>
</evidence>
<evidence type="ECO:0000259" key="7">
    <source>
        <dbReference type="PROSITE" id="PS50287"/>
    </source>
</evidence>
<feature type="disulfide bond" evidence="4">
    <location>
        <begin position="1231"/>
        <end position="1292"/>
    </location>
</feature>
<feature type="compositionally biased region" description="Acidic residues" evidence="5">
    <location>
        <begin position="1742"/>
        <end position="1751"/>
    </location>
</feature>
<feature type="disulfide bond" evidence="4">
    <location>
        <begin position="601"/>
        <end position="611"/>
    </location>
</feature>
<dbReference type="InterPro" id="IPR036772">
    <property type="entry name" value="SRCR-like_dom_sf"/>
</dbReference>
<feature type="transmembrane region" description="Helical" evidence="6">
    <location>
        <begin position="1662"/>
        <end position="1683"/>
    </location>
</feature>
<feature type="disulfide bond" evidence="4">
    <location>
        <begin position="1398"/>
        <end position="1408"/>
    </location>
</feature>
<protein>
    <submittedName>
        <fullName evidence="9">LOW QUALITY PROTEIN: antigen WC1.1-like</fullName>
    </submittedName>
</protein>
<evidence type="ECO:0000256" key="5">
    <source>
        <dbReference type="SAM" id="MobiDB-lite"/>
    </source>
</evidence>
<keyword evidence="6" id="KW-0472">Membrane</keyword>
<keyword evidence="6" id="KW-1133">Transmembrane helix</keyword>